<accession>A0AAW6TF25</accession>
<dbReference type="Pfam" id="PF01636">
    <property type="entry name" value="APH"/>
    <property type="match status" value="1"/>
</dbReference>
<gene>
    <name evidence="2" type="ORF">QF206_11945</name>
</gene>
<dbReference type="RefSeq" id="WP_281489465.1">
    <property type="nucleotide sequence ID" value="NZ_CP159582.1"/>
</dbReference>
<dbReference type="Proteomes" id="UP001321506">
    <property type="component" value="Unassembled WGS sequence"/>
</dbReference>
<comment type="caution">
    <text evidence="2">The sequence shown here is derived from an EMBL/GenBank/DDBJ whole genome shotgun (WGS) entry which is preliminary data.</text>
</comment>
<name>A0AAW6TF25_9MICO</name>
<evidence type="ECO:0000259" key="1">
    <source>
        <dbReference type="Pfam" id="PF01636"/>
    </source>
</evidence>
<dbReference type="EMBL" id="JASATX010000006">
    <property type="protein sequence ID" value="MDI2099677.1"/>
    <property type="molecule type" value="Genomic_DNA"/>
</dbReference>
<sequence length="332" mass="34912">MARTHLTLAAVATAAVPGLEVNRAGAVEWGASDDFASALLHTDAGERVVRVPRHPHAESEQSLELLALAALSQGVRSRLPFDVPRVLGQAPVDGTRAVVYECAAGTAKPLTAFHVPDAEAAARAIAAVHALPTSFVAEAGLPVQEPIECLRSAVSVVDRAAATGLVPAMLLDRWGKATEDQSLWQFQPTVVHGALSSRALRFSGDTVSSIISWHALRVADPALDLAWLLAARGTGVAEAAVDAYTAATAGADRQVRHRAALYAELDVARWLLHGTDSRSTEVVDDAVQMLSTLVDHVQADVMNPIGPSTQPIPTVSEVEALLDQAERARNAG</sequence>
<reference evidence="2 3" key="1">
    <citation type="submission" date="2023-04" db="EMBL/GenBank/DDBJ databases">
        <title>Klugiella caeni sp. nov. isolated from the sludge of biochemical tank.</title>
        <authorList>
            <person name="Geng K."/>
        </authorList>
    </citation>
    <scope>NUCLEOTIDE SEQUENCE [LARGE SCALE GENOMIC DNA]</scope>
    <source>
        <strain evidence="2 3">YN-L-19</strain>
    </source>
</reference>
<proteinExistence type="predicted"/>
<keyword evidence="3" id="KW-1185">Reference proteome</keyword>
<dbReference type="InterPro" id="IPR002575">
    <property type="entry name" value="Aminoglycoside_PTrfase"/>
</dbReference>
<protein>
    <submittedName>
        <fullName evidence="2">Phosphotransferase</fullName>
    </submittedName>
</protein>
<evidence type="ECO:0000313" key="3">
    <source>
        <dbReference type="Proteomes" id="UP001321506"/>
    </source>
</evidence>
<feature type="domain" description="Aminoglycoside phosphotransferase" evidence="1">
    <location>
        <begin position="37"/>
        <end position="254"/>
    </location>
</feature>
<dbReference type="Gene3D" id="3.90.1200.10">
    <property type="match status" value="1"/>
</dbReference>
<dbReference type="SUPFAM" id="SSF56112">
    <property type="entry name" value="Protein kinase-like (PK-like)"/>
    <property type="match status" value="1"/>
</dbReference>
<dbReference type="InterPro" id="IPR011009">
    <property type="entry name" value="Kinase-like_dom_sf"/>
</dbReference>
<evidence type="ECO:0000313" key="2">
    <source>
        <dbReference type="EMBL" id="MDI2099677.1"/>
    </source>
</evidence>
<dbReference type="AlphaFoldDB" id="A0AAW6TF25"/>
<organism evidence="2 3">
    <name type="scientific">Ruicaihuangia caeni</name>
    <dbReference type="NCBI Taxonomy" id="3042517"/>
    <lineage>
        <taxon>Bacteria</taxon>
        <taxon>Bacillati</taxon>
        <taxon>Actinomycetota</taxon>
        <taxon>Actinomycetes</taxon>
        <taxon>Micrococcales</taxon>
        <taxon>Microbacteriaceae</taxon>
        <taxon>Ruicaihuangia</taxon>
    </lineage>
</organism>